<sequence>MNIKALLENLDVILLAVDEICDGGIVLESDATSVVQRVAVRSDDIPLGEQTVAQVLQTAKEQLKWSLLK</sequence>
<dbReference type="InterPro" id="IPR039652">
    <property type="entry name" value="Coatomer_zeta"/>
</dbReference>
<comment type="caution">
    <text evidence="14">The sequence shown here is derived from an EMBL/GenBank/DDBJ whole genome shotgun (WGS) entry which is preliminary data.</text>
</comment>
<keyword evidence="10 12" id="KW-0968">Cytoplasmic vesicle</keyword>
<evidence type="ECO:0000256" key="4">
    <source>
        <dbReference type="ARBA" id="ARBA00022448"/>
    </source>
</evidence>
<evidence type="ECO:0000256" key="1">
    <source>
        <dbReference type="ARBA" id="ARBA00004255"/>
    </source>
</evidence>
<evidence type="ECO:0000256" key="10">
    <source>
        <dbReference type="ARBA" id="ARBA00023329"/>
    </source>
</evidence>
<keyword evidence="7 12" id="KW-0653">Protein transport</keyword>
<evidence type="ECO:0000256" key="8">
    <source>
        <dbReference type="ARBA" id="ARBA00023034"/>
    </source>
</evidence>
<dbReference type="SUPFAM" id="SSF64356">
    <property type="entry name" value="SNARE-like"/>
    <property type="match status" value="1"/>
</dbReference>
<comment type="subcellular location">
    <subcellularLocation>
        <location evidence="12">Cytoplasm</location>
    </subcellularLocation>
    <subcellularLocation>
        <location evidence="1 12">Golgi apparatus membrane</location>
        <topology evidence="1 12">Peripheral membrane protein</topology>
        <orientation evidence="1 12">Cytoplasmic side</orientation>
    </subcellularLocation>
    <subcellularLocation>
        <location evidence="12">Cytoplasmic vesicle</location>
        <location evidence="12">COPI-coated vesicle membrane</location>
        <topology evidence="12">Peripheral membrane protein</topology>
        <orientation evidence="12">Cytoplasmic side</orientation>
    </subcellularLocation>
</comment>
<keyword evidence="15" id="KW-1185">Reference proteome</keyword>
<protein>
    <recommendedName>
        <fullName evidence="12">Coatomer subunit zeta</fullName>
    </recommendedName>
</protein>
<proteinExistence type="inferred from homology"/>
<dbReference type="EMBL" id="JAFNEN010002324">
    <property type="protein sequence ID" value="KAG8172824.1"/>
    <property type="molecule type" value="Genomic_DNA"/>
</dbReference>
<evidence type="ECO:0000259" key="13">
    <source>
        <dbReference type="Pfam" id="PF01217"/>
    </source>
</evidence>
<keyword evidence="4 12" id="KW-0813">Transport</keyword>
<name>A0AAV6TM28_9ARAC</name>
<gene>
    <name evidence="14" type="ORF">JTE90_018648</name>
</gene>
<feature type="domain" description="AP complex mu/sigma subunit" evidence="13">
    <location>
        <begin position="4"/>
        <end position="41"/>
    </location>
</feature>
<comment type="function">
    <text evidence="11">The coatomer is a cytosolic protein complex that binds to dilysine motifs and reversibly associates with Golgi non-clathrin-coated vesicles, which further mediate biosynthetic protein transport from the ER, via the Golgi up to the trans Golgi network. Coatomer complex is required for budding from Golgi membranes, and is essential for the retrograde Golgi-to-ER transport of dilysine-tagged proteins. The zeta subunit may be involved in regulating the coat assembly and, hence, the rate of biosynthetic protein transport due to its association-dissociation properties with the coatomer complex.</text>
</comment>
<dbReference type="GO" id="GO:0000139">
    <property type="term" value="C:Golgi membrane"/>
    <property type="evidence" value="ECO:0007669"/>
    <property type="project" value="UniProtKB-SubCell"/>
</dbReference>
<keyword evidence="8 12" id="KW-0333">Golgi apparatus</keyword>
<dbReference type="AlphaFoldDB" id="A0AAV6TM28"/>
<reference evidence="14 15" key="1">
    <citation type="journal article" date="2022" name="Nat. Ecol. Evol.">
        <title>A masculinizing supergene underlies an exaggerated male reproductive morph in a spider.</title>
        <authorList>
            <person name="Hendrickx F."/>
            <person name="De Corte Z."/>
            <person name="Sonet G."/>
            <person name="Van Belleghem S.M."/>
            <person name="Kostlbacher S."/>
            <person name="Vangestel C."/>
        </authorList>
    </citation>
    <scope>NUCLEOTIDE SEQUENCE [LARGE SCALE GENOMIC DNA]</scope>
    <source>
        <strain evidence="14">W744_W776</strain>
    </source>
</reference>
<dbReference type="GO" id="GO:0006891">
    <property type="term" value="P:intra-Golgi vesicle-mediated transport"/>
    <property type="evidence" value="ECO:0007669"/>
    <property type="project" value="TreeGrafter"/>
</dbReference>
<dbReference type="GO" id="GO:0006890">
    <property type="term" value="P:retrograde vesicle-mediated transport, Golgi to endoplasmic reticulum"/>
    <property type="evidence" value="ECO:0007669"/>
    <property type="project" value="UniProtKB-UniRule"/>
</dbReference>
<evidence type="ECO:0000256" key="5">
    <source>
        <dbReference type="ARBA" id="ARBA00022490"/>
    </source>
</evidence>
<keyword evidence="5 12" id="KW-0963">Cytoplasm</keyword>
<dbReference type="InterPro" id="IPR011012">
    <property type="entry name" value="Longin-like_dom_sf"/>
</dbReference>
<evidence type="ECO:0000256" key="7">
    <source>
        <dbReference type="ARBA" id="ARBA00022927"/>
    </source>
</evidence>
<evidence type="ECO:0000313" key="15">
    <source>
        <dbReference type="Proteomes" id="UP000827092"/>
    </source>
</evidence>
<dbReference type="Pfam" id="PF01217">
    <property type="entry name" value="Clat_adaptor_s"/>
    <property type="match status" value="1"/>
</dbReference>
<dbReference type="PANTHER" id="PTHR11043:SF0">
    <property type="entry name" value="COATOMER SUBUNIT ZETA"/>
    <property type="match status" value="1"/>
</dbReference>
<dbReference type="Proteomes" id="UP000827092">
    <property type="component" value="Unassembled WGS sequence"/>
</dbReference>
<evidence type="ECO:0000313" key="14">
    <source>
        <dbReference type="EMBL" id="KAG8172824.1"/>
    </source>
</evidence>
<evidence type="ECO:0000256" key="6">
    <source>
        <dbReference type="ARBA" id="ARBA00022892"/>
    </source>
</evidence>
<dbReference type="GO" id="GO:0030126">
    <property type="term" value="C:COPI vesicle coat"/>
    <property type="evidence" value="ECO:0007669"/>
    <property type="project" value="UniProtKB-UniRule"/>
</dbReference>
<evidence type="ECO:0000256" key="11">
    <source>
        <dbReference type="ARBA" id="ARBA00045555"/>
    </source>
</evidence>
<evidence type="ECO:0000256" key="3">
    <source>
        <dbReference type="ARBA" id="ARBA00011775"/>
    </source>
</evidence>
<dbReference type="GO" id="GO:0006886">
    <property type="term" value="P:intracellular protein transport"/>
    <property type="evidence" value="ECO:0007669"/>
    <property type="project" value="TreeGrafter"/>
</dbReference>
<organism evidence="14 15">
    <name type="scientific">Oedothorax gibbosus</name>
    <dbReference type="NCBI Taxonomy" id="931172"/>
    <lineage>
        <taxon>Eukaryota</taxon>
        <taxon>Metazoa</taxon>
        <taxon>Ecdysozoa</taxon>
        <taxon>Arthropoda</taxon>
        <taxon>Chelicerata</taxon>
        <taxon>Arachnida</taxon>
        <taxon>Araneae</taxon>
        <taxon>Araneomorphae</taxon>
        <taxon>Entelegynae</taxon>
        <taxon>Araneoidea</taxon>
        <taxon>Linyphiidae</taxon>
        <taxon>Erigoninae</taxon>
        <taxon>Oedothorax</taxon>
    </lineage>
</organism>
<comment type="subunit">
    <text evidence="3 12">Oligomeric complex that consists of at least the alpha, beta, beta', gamma, delta, epsilon and zeta subunits.</text>
</comment>
<evidence type="ECO:0000256" key="2">
    <source>
        <dbReference type="ARBA" id="ARBA00006972"/>
    </source>
</evidence>
<accession>A0AAV6TM28</accession>
<comment type="similarity">
    <text evidence="2 12">Belongs to the adaptor complexes small subunit family.</text>
</comment>
<dbReference type="Gene3D" id="3.30.450.60">
    <property type="match status" value="1"/>
</dbReference>
<dbReference type="InterPro" id="IPR022775">
    <property type="entry name" value="AP_mu_sigma_su"/>
</dbReference>
<keyword evidence="9 12" id="KW-0472">Membrane</keyword>
<evidence type="ECO:0000256" key="12">
    <source>
        <dbReference type="RuleBase" id="RU366053"/>
    </source>
</evidence>
<dbReference type="PANTHER" id="PTHR11043">
    <property type="entry name" value="ZETA-COAT PROTEIN"/>
    <property type="match status" value="1"/>
</dbReference>
<evidence type="ECO:0000256" key="9">
    <source>
        <dbReference type="ARBA" id="ARBA00023136"/>
    </source>
</evidence>
<keyword evidence="6 12" id="KW-0931">ER-Golgi transport</keyword>